<dbReference type="EC" id="2.1.1.-" evidence="6"/>
<evidence type="ECO:0000256" key="5">
    <source>
        <dbReference type="ARBA" id="ARBA00022691"/>
    </source>
</evidence>
<reference evidence="7 8" key="1">
    <citation type="journal article" date="2015" name="Genome Announc.">
        <title>Expanding the biotechnology potential of lactobacilli through comparative genomics of 213 strains and associated genera.</title>
        <authorList>
            <person name="Sun Z."/>
            <person name="Harris H.M."/>
            <person name="McCann A."/>
            <person name="Guo C."/>
            <person name="Argimon S."/>
            <person name="Zhang W."/>
            <person name="Yang X."/>
            <person name="Jeffery I.B."/>
            <person name="Cooney J.C."/>
            <person name="Kagawa T.F."/>
            <person name="Liu W."/>
            <person name="Song Y."/>
            <person name="Salvetti E."/>
            <person name="Wrobel A."/>
            <person name="Rasinkangas P."/>
            <person name="Parkhill J."/>
            <person name="Rea M.C."/>
            <person name="O'Sullivan O."/>
            <person name="Ritari J."/>
            <person name="Douillard F.P."/>
            <person name="Paul Ross R."/>
            <person name="Yang R."/>
            <person name="Briner A.E."/>
            <person name="Felis G.E."/>
            <person name="de Vos W.M."/>
            <person name="Barrangou R."/>
            <person name="Klaenhammer T.R."/>
            <person name="Caufield P.W."/>
            <person name="Cui Y."/>
            <person name="Zhang H."/>
            <person name="O'Toole P.W."/>
        </authorList>
    </citation>
    <scope>NUCLEOTIDE SEQUENCE [LARGE SCALE GENOMIC DNA]</scope>
    <source>
        <strain evidence="7 8">DSM 15946</strain>
    </source>
</reference>
<feature type="binding site" evidence="6">
    <location>
        <position position="165"/>
    </location>
    <ligand>
        <name>S-adenosyl-L-methionine</name>
        <dbReference type="ChEBI" id="CHEBI:59789"/>
    </ligand>
</feature>
<keyword evidence="7" id="KW-0689">Ribosomal protein</keyword>
<keyword evidence="2 6" id="KW-0963">Cytoplasm</keyword>
<dbReference type="PATRIC" id="fig|1423760.3.peg.1901"/>
<dbReference type="GO" id="GO:0032259">
    <property type="term" value="P:methylation"/>
    <property type="evidence" value="ECO:0007669"/>
    <property type="project" value="UniProtKB-KW"/>
</dbReference>
<dbReference type="RefSeq" id="WP_056955077.1">
    <property type="nucleotide sequence ID" value="NZ_AZFK01000052.1"/>
</dbReference>
<dbReference type="InterPro" id="IPR050078">
    <property type="entry name" value="Ribosomal_L11_MeTrfase_PrmA"/>
</dbReference>
<name>A0A0R1U7K9_9LACO</name>
<organism evidence="7 8">
    <name type="scientific">Limosilactobacillus ingluviei DSM 15946</name>
    <dbReference type="NCBI Taxonomy" id="1423760"/>
    <lineage>
        <taxon>Bacteria</taxon>
        <taxon>Bacillati</taxon>
        <taxon>Bacillota</taxon>
        <taxon>Bacilli</taxon>
        <taxon>Lactobacillales</taxon>
        <taxon>Lactobacillaceae</taxon>
        <taxon>Limosilactobacillus</taxon>
    </lineage>
</organism>
<comment type="similarity">
    <text evidence="1 6">Belongs to the methyltransferase superfamily. PrmA family.</text>
</comment>
<comment type="function">
    <text evidence="6">Methylates ribosomal protein L11.</text>
</comment>
<dbReference type="PANTHER" id="PTHR43648">
    <property type="entry name" value="ELECTRON TRANSFER FLAVOPROTEIN BETA SUBUNIT LYSINE METHYLTRANSFERASE"/>
    <property type="match status" value="1"/>
</dbReference>
<evidence type="ECO:0000313" key="8">
    <source>
        <dbReference type="Proteomes" id="UP000050816"/>
    </source>
</evidence>
<dbReference type="AlphaFoldDB" id="A0A0R1U7K9"/>
<dbReference type="GO" id="GO:0005737">
    <property type="term" value="C:cytoplasm"/>
    <property type="evidence" value="ECO:0007669"/>
    <property type="project" value="UniProtKB-SubCell"/>
</dbReference>
<feature type="binding site" evidence="6">
    <location>
        <position position="186"/>
    </location>
    <ligand>
        <name>S-adenosyl-L-methionine</name>
        <dbReference type="ChEBI" id="CHEBI:59789"/>
    </ligand>
</feature>
<comment type="catalytic activity">
    <reaction evidence="6">
        <text>L-lysyl-[protein] + 3 S-adenosyl-L-methionine = N(6),N(6),N(6)-trimethyl-L-lysyl-[protein] + 3 S-adenosyl-L-homocysteine + 3 H(+)</text>
        <dbReference type="Rhea" id="RHEA:54192"/>
        <dbReference type="Rhea" id="RHEA-COMP:9752"/>
        <dbReference type="Rhea" id="RHEA-COMP:13826"/>
        <dbReference type="ChEBI" id="CHEBI:15378"/>
        <dbReference type="ChEBI" id="CHEBI:29969"/>
        <dbReference type="ChEBI" id="CHEBI:57856"/>
        <dbReference type="ChEBI" id="CHEBI:59789"/>
        <dbReference type="ChEBI" id="CHEBI:61961"/>
    </reaction>
</comment>
<evidence type="ECO:0000256" key="4">
    <source>
        <dbReference type="ARBA" id="ARBA00022679"/>
    </source>
</evidence>
<dbReference type="SUPFAM" id="SSF53335">
    <property type="entry name" value="S-adenosyl-L-methionine-dependent methyltransferases"/>
    <property type="match status" value="1"/>
</dbReference>
<dbReference type="CDD" id="cd02440">
    <property type="entry name" value="AdoMet_MTases"/>
    <property type="match status" value="1"/>
</dbReference>
<evidence type="ECO:0000256" key="6">
    <source>
        <dbReference type="HAMAP-Rule" id="MF_00735"/>
    </source>
</evidence>
<dbReference type="PIRSF" id="PIRSF000401">
    <property type="entry name" value="RPL11_MTase"/>
    <property type="match status" value="1"/>
</dbReference>
<sequence>MEQWTEIIVETSTAAVEAVAYQLTNHGAAGVKIDDAADFAQLTSQPDQYGAIIDPFSLPHRQSGAAVTGYFAPTTFVPEILPEIEAAVRQLADFGLDPAPGTVTVHQLENDDWALAWQKYYHPIRLSRQLTIVPAWAEYQPTSPDEKLLVLDPGMAFGTGTHPTTKLMLQALEMTLRGGESLLDVGTGSGVLSIAAKQLGAGAVQAFDLDPVAVASAKKNLALNPVAADVQVAQNSLLDGINTQVDVVVANILAEIILPLIPQALANLKPGGAFLTSGIIKDKFETVKQAQEAAGFVIDETLRIKDWYGIIAHKKGEDE</sequence>
<dbReference type="InterPro" id="IPR004498">
    <property type="entry name" value="Ribosomal_PrmA_MeTrfase"/>
</dbReference>
<proteinExistence type="inferred from homology"/>
<protein>
    <recommendedName>
        <fullName evidence="6">Ribosomal protein L11 methyltransferase</fullName>
        <shortName evidence="6">L11 Mtase</shortName>
        <ecNumber evidence="6">2.1.1.-</ecNumber>
    </recommendedName>
</protein>
<keyword evidence="7" id="KW-0687">Ribonucleoprotein</keyword>
<dbReference type="PANTHER" id="PTHR43648:SF1">
    <property type="entry name" value="ELECTRON TRANSFER FLAVOPROTEIN BETA SUBUNIT LYSINE METHYLTRANSFERASE"/>
    <property type="match status" value="1"/>
</dbReference>
<dbReference type="GO" id="GO:0016279">
    <property type="term" value="F:protein-lysine N-methyltransferase activity"/>
    <property type="evidence" value="ECO:0007669"/>
    <property type="project" value="RHEA"/>
</dbReference>
<evidence type="ECO:0000313" key="7">
    <source>
        <dbReference type="EMBL" id="KRL89191.1"/>
    </source>
</evidence>
<evidence type="ECO:0000256" key="2">
    <source>
        <dbReference type="ARBA" id="ARBA00022490"/>
    </source>
</evidence>
<keyword evidence="4 6" id="KW-0808">Transferase</keyword>
<accession>A0A0R1U7K9</accession>
<dbReference type="Pfam" id="PF06325">
    <property type="entry name" value="PrmA"/>
    <property type="match status" value="1"/>
</dbReference>
<feature type="binding site" evidence="6">
    <location>
        <position position="251"/>
    </location>
    <ligand>
        <name>S-adenosyl-L-methionine</name>
        <dbReference type="ChEBI" id="CHEBI:59789"/>
    </ligand>
</feature>
<dbReference type="Proteomes" id="UP000050816">
    <property type="component" value="Unassembled WGS sequence"/>
</dbReference>
<keyword evidence="5 6" id="KW-0949">S-adenosyl-L-methionine</keyword>
<feature type="binding site" evidence="6">
    <location>
        <position position="208"/>
    </location>
    <ligand>
        <name>S-adenosyl-L-methionine</name>
        <dbReference type="ChEBI" id="CHEBI:59789"/>
    </ligand>
</feature>
<dbReference type="GO" id="GO:0005840">
    <property type="term" value="C:ribosome"/>
    <property type="evidence" value="ECO:0007669"/>
    <property type="project" value="UniProtKB-KW"/>
</dbReference>
<dbReference type="NCBIfam" id="TIGR00406">
    <property type="entry name" value="prmA"/>
    <property type="match status" value="1"/>
</dbReference>
<evidence type="ECO:0000256" key="3">
    <source>
        <dbReference type="ARBA" id="ARBA00022603"/>
    </source>
</evidence>
<dbReference type="EMBL" id="AZFK01000052">
    <property type="protein sequence ID" value="KRL89191.1"/>
    <property type="molecule type" value="Genomic_DNA"/>
</dbReference>
<gene>
    <name evidence="6" type="primary">prmA</name>
    <name evidence="7" type="ORF">FC43_GL001813</name>
</gene>
<evidence type="ECO:0000256" key="1">
    <source>
        <dbReference type="ARBA" id="ARBA00009741"/>
    </source>
</evidence>
<comment type="caution">
    <text evidence="7">The sequence shown here is derived from an EMBL/GenBank/DDBJ whole genome shotgun (WGS) entry which is preliminary data.</text>
</comment>
<comment type="subcellular location">
    <subcellularLocation>
        <location evidence="6">Cytoplasm</location>
    </subcellularLocation>
</comment>
<dbReference type="InterPro" id="IPR029063">
    <property type="entry name" value="SAM-dependent_MTases_sf"/>
</dbReference>
<keyword evidence="3 6" id="KW-0489">Methyltransferase</keyword>
<dbReference type="Gene3D" id="3.40.50.150">
    <property type="entry name" value="Vaccinia Virus protein VP39"/>
    <property type="match status" value="1"/>
</dbReference>
<dbReference type="HAMAP" id="MF_00735">
    <property type="entry name" value="Methyltr_PrmA"/>
    <property type="match status" value="1"/>
</dbReference>